<protein>
    <submittedName>
        <fullName evidence="1">Uncharacterized protein</fullName>
    </submittedName>
</protein>
<sequence length="149" mass="16950">WVCSINPYLRLKMDIFPIIVHGIPTSFNPNNTSHIQKLMDENTGVLDTLQRVLWANQKALDGTKTHSSLIIHLTDPKAANYAIRNRVSYGDLKRTERSYRRILQCHKCQDFGHFFSACTNSAACTHCTGEHPFEDCDRRGDPVTCVNCL</sequence>
<reference evidence="1" key="1">
    <citation type="submission" date="2013-11" db="EMBL/GenBank/DDBJ databases">
        <title>Genome sequence of the fusiform rust pathogen reveals effectors for host alternation and coevolution with pine.</title>
        <authorList>
            <consortium name="DOE Joint Genome Institute"/>
            <person name="Smith K."/>
            <person name="Pendleton A."/>
            <person name="Kubisiak T."/>
            <person name="Anderson C."/>
            <person name="Salamov A."/>
            <person name="Aerts A."/>
            <person name="Riley R."/>
            <person name="Clum A."/>
            <person name="Lindquist E."/>
            <person name="Ence D."/>
            <person name="Campbell M."/>
            <person name="Kronenberg Z."/>
            <person name="Feau N."/>
            <person name="Dhillon B."/>
            <person name="Hamelin R."/>
            <person name="Burleigh J."/>
            <person name="Smith J."/>
            <person name="Yandell M."/>
            <person name="Nelson C."/>
            <person name="Grigoriev I."/>
            <person name="Davis J."/>
        </authorList>
    </citation>
    <scope>NUCLEOTIDE SEQUENCE</scope>
    <source>
        <strain evidence="1">G11</strain>
    </source>
</reference>
<feature type="non-terminal residue" evidence="1">
    <location>
        <position position="149"/>
    </location>
</feature>
<accession>A0A9P6N7N5</accession>
<proteinExistence type="predicted"/>
<dbReference type="Proteomes" id="UP000886653">
    <property type="component" value="Unassembled WGS sequence"/>
</dbReference>
<dbReference type="AlphaFoldDB" id="A0A9P6N7N5"/>
<gene>
    <name evidence="1" type="ORF">CROQUDRAFT_20307</name>
</gene>
<keyword evidence="2" id="KW-1185">Reference proteome</keyword>
<organism evidence="1 2">
    <name type="scientific">Cronartium quercuum f. sp. fusiforme G11</name>
    <dbReference type="NCBI Taxonomy" id="708437"/>
    <lineage>
        <taxon>Eukaryota</taxon>
        <taxon>Fungi</taxon>
        <taxon>Dikarya</taxon>
        <taxon>Basidiomycota</taxon>
        <taxon>Pucciniomycotina</taxon>
        <taxon>Pucciniomycetes</taxon>
        <taxon>Pucciniales</taxon>
        <taxon>Coleosporiaceae</taxon>
        <taxon>Cronartium</taxon>
    </lineage>
</organism>
<name>A0A9P6N7N5_9BASI</name>
<evidence type="ECO:0000313" key="1">
    <source>
        <dbReference type="EMBL" id="KAG0138933.1"/>
    </source>
</evidence>
<evidence type="ECO:0000313" key="2">
    <source>
        <dbReference type="Proteomes" id="UP000886653"/>
    </source>
</evidence>
<dbReference type="EMBL" id="MU168148">
    <property type="protein sequence ID" value="KAG0138933.1"/>
    <property type="molecule type" value="Genomic_DNA"/>
</dbReference>
<feature type="non-terminal residue" evidence="1">
    <location>
        <position position="1"/>
    </location>
</feature>
<dbReference type="OrthoDB" id="2914250at2759"/>
<comment type="caution">
    <text evidence="1">The sequence shown here is derived from an EMBL/GenBank/DDBJ whole genome shotgun (WGS) entry which is preliminary data.</text>
</comment>